<name>A0ABW2NQH9_9BACL</name>
<dbReference type="PANTHER" id="PTHR30518:SF2">
    <property type="entry name" value="ENDOLYTIC MUREIN TRANSGLYCOSYLASE"/>
    <property type="match status" value="1"/>
</dbReference>
<comment type="caution">
    <text evidence="8">The sequence shown here is derived from an EMBL/GenBank/DDBJ whole genome shotgun (WGS) entry which is preliminary data.</text>
</comment>
<proteinExistence type="inferred from homology"/>
<keyword evidence="5 7" id="KW-0456">Lyase</keyword>
<dbReference type="Proteomes" id="UP001596549">
    <property type="component" value="Unassembled WGS sequence"/>
</dbReference>
<keyword evidence="3 7" id="KW-1133">Transmembrane helix</keyword>
<evidence type="ECO:0000256" key="1">
    <source>
        <dbReference type="ARBA" id="ARBA00022475"/>
    </source>
</evidence>
<comment type="similarity">
    <text evidence="7">Belongs to the transglycosylase MltG family.</text>
</comment>
<accession>A0ABW2NQH9</accession>
<dbReference type="HAMAP" id="MF_02065">
    <property type="entry name" value="MltG"/>
    <property type="match status" value="1"/>
</dbReference>
<feature type="site" description="Important for catalytic activity" evidence="7">
    <location>
        <position position="255"/>
    </location>
</feature>
<comment type="subcellular location">
    <subcellularLocation>
        <location evidence="7">Cell membrane</location>
        <topology evidence="7">Single-pass membrane protein</topology>
    </subcellularLocation>
</comment>
<organism evidence="8 9">
    <name type="scientific">Fictibacillus iocasae</name>
    <dbReference type="NCBI Taxonomy" id="2715437"/>
    <lineage>
        <taxon>Bacteria</taxon>
        <taxon>Bacillati</taxon>
        <taxon>Bacillota</taxon>
        <taxon>Bacilli</taxon>
        <taxon>Bacillales</taxon>
        <taxon>Fictibacillaceae</taxon>
        <taxon>Fictibacillus</taxon>
    </lineage>
</organism>
<reference evidence="9" key="1">
    <citation type="journal article" date="2019" name="Int. J. Syst. Evol. Microbiol.">
        <title>The Global Catalogue of Microorganisms (GCM) 10K type strain sequencing project: providing services to taxonomists for standard genome sequencing and annotation.</title>
        <authorList>
            <consortium name="The Broad Institute Genomics Platform"/>
            <consortium name="The Broad Institute Genome Sequencing Center for Infectious Disease"/>
            <person name="Wu L."/>
            <person name="Ma J."/>
        </authorList>
    </citation>
    <scope>NUCLEOTIDE SEQUENCE [LARGE SCALE GENOMIC DNA]</scope>
    <source>
        <strain evidence="9">NBRC 106396</strain>
    </source>
</reference>
<evidence type="ECO:0000256" key="3">
    <source>
        <dbReference type="ARBA" id="ARBA00022989"/>
    </source>
</evidence>
<comment type="function">
    <text evidence="7">Functions as a peptidoglycan terminase that cleaves nascent peptidoglycan strands endolytically to terminate their elongation.</text>
</comment>
<dbReference type="RefSeq" id="WP_379750303.1">
    <property type="nucleotide sequence ID" value="NZ_JBHTCP010000046.1"/>
</dbReference>
<keyword evidence="4 7" id="KW-0472">Membrane</keyword>
<evidence type="ECO:0000313" key="8">
    <source>
        <dbReference type="EMBL" id="MFC7372739.1"/>
    </source>
</evidence>
<dbReference type="EMBL" id="JBHTCP010000046">
    <property type="protein sequence ID" value="MFC7372739.1"/>
    <property type="molecule type" value="Genomic_DNA"/>
</dbReference>
<keyword evidence="1 7" id="KW-1003">Cell membrane</keyword>
<evidence type="ECO:0000256" key="7">
    <source>
        <dbReference type="HAMAP-Rule" id="MF_02065"/>
    </source>
</evidence>
<evidence type="ECO:0000256" key="5">
    <source>
        <dbReference type="ARBA" id="ARBA00023239"/>
    </source>
</evidence>
<dbReference type="Pfam" id="PF02618">
    <property type="entry name" value="YceG"/>
    <property type="match status" value="1"/>
</dbReference>
<dbReference type="NCBIfam" id="TIGR00247">
    <property type="entry name" value="endolytic transglycosylase MltG"/>
    <property type="match status" value="1"/>
</dbReference>
<evidence type="ECO:0000256" key="2">
    <source>
        <dbReference type="ARBA" id="ARBA00022692"/>
    </source>
</evidence>
<sequence length="377" mass="42754">MLHLHTSTISGPQNEKKKKSVKKIILGVVFILLLLIAGLAIGLYFYGKSLLQPADPDSTKDVSIVIPIGSSTKEISQTLEEKGLIKNASFFHLYARIKNESNFQAGSYSLNPSMDLKQIISALKEGKLFKKPGFTITIPEGWNVPETASHIAEKTGMKKEDVLKLMSDPSFLAELEKKNTVLGKDIYKKDLYYPLEGYLFPATYEFEEKKPDPKVIIETMVEKADEVIGKYSTEMEKTSYTPFQIVTLASLIEEESQRDEDRGKISGVFYNRLSKDMRLDSDPTVKYARKDFSVQVLYKDLEFASPYNTYFVKGIPVGPISSPGEESIKAALNPIKMDALFFYARPNGEVIYTKTLAEHNAVYKKYRDEWDKWNEKK</sequence>
<keyword evidence="2 7" id="KW-0812">Transmembrane</keyword>
<dbReference type="CDD" id="cd08010">
    <property type="entry name" value="MltG_like"/>
    <property type="match status" value="1"/>
</dbReference>
<evidence type="ECO:0000256" key="6">
    <source>
        <dbReference type="ARBA" id="ARBA00023316"/>
    </source>
</evidence>
<evidence type="ECO:0000256" key="4">
    <source>
        <dbReference type="ARBA" id="ARBA00023136"/>
    </source>
</evidence>
<dbReference type="InterPro" id="IPR003770">
    <property type="entry name" value="MLTG-like"/>
</dbReference>
<feature type="transmembrane region" description="Helical" evidence="7">
    <location>
        <begin position="24"/>
        <end position="46"/>
    </location>
</feature>
<dbReference type="Gene3D" id="3.30.1490.480">
    <property type="entry name" value="Endolytic murein transglycosylase"/>
    <property type="match status" value="1"/>
</dbReference>
<gene>
    <name evidence="7 8" type="primary">mltG</name>
    <name evidence="8" type="ORF">ACFQPF_13755</name>
</gene>
<comment type="catalytic activity">
    <reaction evidence="7">
        <text>a peptidoglycan chain = a peptidoglycan chain with N-acetyl-1,6-anhydromuramyl-[peptide] at the reducing end + a peptidoglycan chain with N-acetylglucosamine at the non-reducing end.</text>
        <dbReference type="EC" id="4.2.2.29"/>
    </reaction>
</comment>
<dbReference type="PANTHER" id="PTHR30518">
    <property type="entry name" value="ENDOLYTIC MUREIN TRANSGLYCOSYLASE"/>
    <property type="match status" value="1"/>
</dbReference>
<keyword evidence="6 7" id="KW-0961">Cell wall biogenesis/degradation</keyword>
<evidence type="ECO:0000313" key="9">
    <source>
        <dbReference type="Proteomes" id="UP001596549"/>
    </source>
</evidence>
<dbReference type="EC" id="4.2.2.29" evidence="7"/>
<protein>
    <recommendedName>
        <fullName evidence="7">Endolytic murein transglycosylase</fullName>
        <ecNumber evidence="7">4.2.2.29</ecNumber>
    </recommendedName>
    <alternativeName>
        <fullName evidence="7">Peptidoglycan lytic transglycosylase</fullName>
    </alternativeName>
    <alternativeName>
        <fullName evidence="7">Peptidoglycan polymerization terminase</fullName>
    </alternativeName>
</protein>
<keyword evidence="9" id="KW-1185">Reference proteome</keyword>